<dbReference type="InterPro" id="IPR039960">
    <property type="entry name" value="MCP1"/>
</dbReference>
<dbReference type="PANTHER" id="PTHR38409">
    <property type="entry name" value="MDM10-COMPLEMENTING PROTEIN 1"/>
    <property type="match status" value="1"/>
</dbReference>
<dbReference type="InterPro" id="IPR034804">
    <property type="entry name" value="SQR/QFR_C/D"/>
</dbReference>
<evidence type="ECO:0000313" key="4">
    <source>
        <dbReference type="Proteomes" id="UP000603453"/>
    </source>
</evidence>
<evidence type="ECO:0000313" key="3">
    <source>
        <dbReference type="EMBL" id="KAG2210554.1"/>
    </source>
</evidence>
<feature type="transmembrane region" description="Helical" evidence="1">
    <location>
        <begin position="73"/>
        <end position="95"/>
    </location>
</feature>
<proteinExistence type="predicted"/>
<dbReference type="InterPro" id="IPR012472">
    <property type="entry name" value="MCP1_TM"/>
</dbReference>
<feature type="domain" description="Mitochondrial adapter protein MCP1 transmembrane" evidence="2">
    <location>
        <begin position="119"/>
        <end position="239"/>
    </location>
</feature>
<dbReference type="Pfam" id="PF07950">
    <property type="entry name" value="MCP1_TM"/>
    <property type="match status" value="1"/>
</dbReference>
<dbReference type="SUPFAM" id="SSF81343">
    <property type="entry name" value="Fumarate reductase respiratory complex transmembrane subunits"/>
    <property type="match status" value="1"/>
</dbReference>
<dbReference type="OrthoDB" id="10259513at2759"/>
<keyword evidence="4" id="KW-1185">Reference proteome</keyword>
<comment type="caution">
    <text evidence="3">The sequence shown here is derived from an EMBL/GenBank/DDBJ whole genome shotgun (WGS) entry which is preliminary data.</text>
</comment>
<dbReference type="AlphaFoldDB" id="A0A8H7RFN1"/>
<protein>
    <recommendedName>
        <fullName evidence="2">Mitochondrial adapter protein MCP1 transmembrane domain-containing protein</fullName>
    </recommendedName>
</protein>
<dbReference type="GO" id="GO:0016020">
    <property type="term" value="C:membrane"/>
    <property type="evidence" value="ECO:0007669"/>
    <property type="project" value="InterPro"/>
</dbReference>
<feature type="transmembrane region" description="Helical" evidence="1">
    <location>
        <begin position="107"/>
        <end position="127"/>
    </location>
</feature>
<dbReference type="PANTHER" id="PTHR38409:SF1">
    <property type="entry name" value="MITOCHONDRIAL ADAPTER PROTEIN MCP1"/>
    <property type="match status" value="1"/>
</dbReference>
<organism evidence="3 4">
    <name type="scientific">Mucor saturninus</name>
    <dbReference type="NCBI Taxonomy" id="64648"/>
    <lineage>
        <taxon>Eukaryota</taxon>
        <taxon>Fungi</taxon>
        <taxon>Fungi incertae sedis</taxon>
        <taxon>Mucoromycota</taxon>
        <taxon>Mucoromycotina</taxon>
        <taxon>Mucoromycetes</taxon>
        <taxon>Mucorales</taxon>
        <taxon>Mucorineae</taxon>
        <taxon>Mucoraceae</taxon>
        <taxon>Mucor</taxon>
    </lineage>
</organism>
<keyword evidence="1" id="KW-0812">Transmembrane</keyword>
<reference evidence="3" key="1">
    <citation type="submission" date="2020-12" db="EMBL/GenBank/DDBJ databases">
        <title>Metabolic potential, ecology and presence of endohyphal bacteria is reflected in genomic diversity of Mucoromycotina.</title>
        <authorList>
            <person name="Muszewska A."/>
            <person name="Okrasinska A."/>
            <person name="Steczkiewicz K."/>
            <person name="Drgas O."/>
            <person name="Orlowska M."/>
            <person name="Perlinska-Lenart U."/>
            <person name="Aleksandrzak-Piekarczyk T."/>
            <person name="Szatraj K."/>
            <person name="Zielenkiewicz U."/>
            <person name="Pilsyk S."/>
            <person name="Malc E."/>
            <person name="Mieczkowski P."/>
            <person name="Kruszewska J.S."/>
            <person name="Biernat P."/>
            <person name="Pawlowska J."/>
        </authorList>
    </citation>
    <scope>NUCLEOTIDE SEQUENCE</scope>
    <source>
        <strain evidence="3">WA0000017839</strain>
    </source>
</reference>
<dbReference type="EMBL" id="JAEPRD010000011">
    <property type="protein sequence ID" value="KAG2210554.1"/>
    <property type="molecule type" value="Genomic_DNA"/>
</dbReference>
<keyword evidence="1" id="KW-1133">Transmembrane helix</keyword>
<keyword evidence="1" id="KW-0472">Membrane</keyword>
<evidence type="ECO:0000259" key="2">
    <source>
        <dbReference type="Pfam" id="PF07950"/>
    </source>
</evidence>
<gene>
    <name evidence="3" type="ORF">INT47_002496</name>
</gene>
<dbReference type="GO" id="GO:0055088">
    <property type="term" value="P:lipid homeostasis"/>
    <property type="evidence" value="ECO:0007669"/>
    <property type="project" value="InterPro"/>
</dbReference>
<dbReference type="Proteomes" id="UP000603453">
    <property type="component" value="Unassembled WGS sequence"/>
</dbReference>
<feature type="transmembrane region" description="Helical" evidence="1">
    <location>
        <begin position="216"/>
        <end position="237"/>
    </location>
</feature>
<accession>A0A8H7RFN1</accession>
<name>A0A8H7RFN1_9FUNG</name>
<sequence>MSSLGTSPRPFLSLQKTYGILTKVQAGSAVVFSTFVVLHGAQIVSANVGGSGLANNWILLGRPFYQDEHVEGLLVTGSALTHVAAGLAKLGIRLYWNKKAGQGSHLLPYHAATGYALIPLAGLHYYLVRHLPVDYYGDSSFIDFGYIAWGLQNKPVFTYGLHLALVVAGVYHSVSGIQVALGQLKKKKKPSHTKIPQHGKSVEQQKINEEVSKKHMWKGGLVATVSLACISGLIIIGRDTKKIPLRLDFAKIYASIL</sequence>
<evidence type="ECO:0000256" key="1">
    <source>
        <dbReference type="SAM" id="Phobius"/>
    </source>
</evidence>
<feature type="transmembrane region" description="Helical" evidence="1">
    <location>
        <begin position="159"/>
        <end position="181"/>
    </location>
</feature>